<dbReference type="InterPro" id="IPR053162">
    <property type="entry name" value="DnaD"/>
</dbReference>
<comment type="similarity">
    <text evidence="1">Belongs to the DnaB/DnaD family.</text>
</comment>
<evidence type="ECO:0000313" key="4">
    <source>
        <dbReference type="Proteomes" id="UP001596170"/>
    </source>
</evidence>
<dbReference type="PANTHER" id="PTHR37293:SF9">
    <property type="entry name" value="PHI ETA ORF 22-LIKE PROTEIN"/>
    <property type="match status" value="1"/>
</dbReference>
<reference evidence="4" key="1">
    <citation type="journal article" date="2019" name="Int. J. Syst. Evol. Microbiol.">
        <title>The Global Catalogue of Microorganisms (GCM) 10K type strain sequencing project: providing services to taxonomists for standard genome sequencing and annotation.</title>
        <authorList>
            <consortium name="The Broad Institute Genomics Platform"/>
            <consortium name="The Broad Institute Genome Sequencing Center for Infectious Disease"/>
            <person name="Wu L."/>
            <person name="Ma J."/>
        </authorList>
    </citation>
    <scope>NUCLEOTIDE SEQUENCE [LARGE SCALE GENOMIC DNA]</scope>
    <source>
        <strain evidence="4">CCUG 54527</strain>
    </source>
</reference>
<name>A0ABW1L2Z5_9BACL</name>
<dbReference type="RefSeq" id="WP_377732417.1">
    <property type="nucleotide sequence ID" value="NZ_JBHSRI010000002.1"/>
</dbReference>
<keyword evidence="4" id="KW-1185">Reference proteome</keyword>
<dbReference type="EMBL" id="JBHSRI010000002">
    <property type="protein sequence ID" value="MFC6038401.1"/>
    <property type="molecule type" value="Genomic_DNA"/>
</dbReference>
<evidence type="ECO:0000256" key="1">
    <source>
        <dbReference type="ARBA" id="ARBA00093462"/>
    </source>
</evidence>
<gene>
    <name evidence="3" type="ORF">ACFPYN_02930</name>
</gene>
<dbReference type="InterPro" id="IPR006343">
    <property type="entry name" value="DnaB/C_C"/>
</dbReference>
<proteinExistence type="inferred from homology"/>
<comment type="caution">
    <text evidence="3">The sequence shown here is derived from an EMBL/GenBank/DDBJ whole genome shotgun (WGS) entry which is preliminary data.</text>
</comment>
<sequence length="305" mass="34885">MSKLLLNESPLIVLPSLAVKIGLQESIFLQQLHYWLNSSSNVKGGHKWVYNTASDWQKQFPFWSVKTIRRIVFKLEESGLVLTGNFNNLPIDNTKWYRIDYEKLSAVESENYECPNGKSSGQVDHMESLNGIVGVDKLTTPLPEITTKITTDIKTLDDDNEPVGIETAYSFFEQNGFGTLSSHIGQQIGSWIDDLSEELVIHALKLSDEQGIRRWKYAESILKNWSNKKVTSLTDVEALEQQRKKSQIPFGRKLPKQEVVPEWVTRQKEQRLLSTKVKDEVTVDFEDKRQELLRKLGVSSVEKGD</sequence>
<feature type="domain" description="DnaB/C C-terminal" evidence="2">
    <location>
        <begin position="169"/>
        <end position="238"/>
    </location>
</feature>
<dbReference type="InterPro" id="IPR034829">
    <property type="entry name" value="DnaD-like_sf"/>
</dbReference>
<dbReference type="SUPFAM" id="SSF158499">
    <property type="entry name" value="DnaD domain-like"/>
    <property type="match status" value="1"/>
</dbReference>
<dbReference type="Gene3D" id="1.10.10.630">
    <property type="entry name" value="DnaD domain-like"/>
    <property type="match status" value="1"/>
</dbReference>
<dbReference type="Proteomes" id="UP001596170">
    <property type="component" value="Unassembled WGS sequence"/>
</dbReference>
<accession>A0ABW1L2Z5</accession>
<protein>
    <submittedName>
        <fullName evidence="3">DnaD domain-containing protein</fullName>
    </submittedName>
</protein>
<evidence type="ECO:0000259" key="2">
    <source>
        <dbReference type="Pfam" id="PF07261"/>
    </source>
</evidence>
<evidence type="ECO:0000313" key="3">
    <source>
        <dbReference type="EMBL" id="MFC6038401.1"/>
    </source>
</evidence>
<dbReference type="PANTHER" id="PTHR37293">
    <property type="entry name" value="PHAGE REPLICATION PROTEIN-RELATED"/>
    <property type="match status" value="1"/>
</dbReference>
<organism evidence="3 4">
    <name type="scientific">Paenisporosarcina macmurdoensis</name>
    <dbReference type="NCBI Taxonomy" id="212659"/>
    <lineage>
        <taxon>Bacteria</taxon>
        <taxon>Bacillati</taxon>
        <taxon>Bacillota</taxon>
        <taxon>Bacilli</taxon>
        <taxon>Bacillales</taxon>
        <taxon>Caryophanaceae</taxon>
        <taxon>Paenisporosarcina</taxon>
    </lineage>
</organism>
<dbReference type="NCBIfam" id="TIGR01446">
    <property type="entry name" value="DnaD_dom"/>
    <property type="match status" value="1"/>
</dbReference>
<dbReference type="Pfam" id="PF07261">
    <property type="entry name" value="DnaB_2"/>
    <property type="match status" value="1"/>
</dbReference>